<dbReference type="Pfam" id="PF04134">
    <property type="entry name" value="DCC1-like"/>
    <property type="match status" value="1"/>
</dbReference>
<feature type="compositionally biased region" description="Basic and acidic residues" evidence="5">
    <location>
        <begin position="443"/>
        <end position="457"/>
    </location>
</feature>
<organism evidence="8 9">
    <name type="scientific">Tautonia plasticadhaerens</name>
    <dbReference type="NCBI Taxonomy" id="2527974"/>
    <lineage>
        <taxon>Bacteria</taxon>
        <taxon>Pseudomonadati</taxon>
        <taxon>Planctomycetota</taxon>
        <taxon>Planctomycetia</taxon>
        <taxon>Isosphaerales</taxon>
        <taxon>Isosphaeraceae</taxon>
        <taxon>Tautonia</taxon>
    </lineage>
</organism>
<feature type="transmembrane region" description="Helical" evidence="6">
    <location>
        <begin position="287"/>
        <end position="306"/>
    </location>
</feature>
<gene>
    <name evidence="8" type="ORF">ElP_06460</name>
</gene>
<sequence length="477" mass="52152">MRRLITGPISYLADLGRSAARGWDAFFFRPADPTPVGLIRLGVGLLLLWNFAVLGLDLHAFVGSRGWADPDALAFFRALEQDRWSWSLWSIVPDALLVPAYICCLVVLSMFAVGLWSRPTAVLAWIIVVSTIRRAPVIHFGFDMVVSMLTLYLAATGSGGQAVSLDRWVARWKAARQELRRIRIARPLDGPAGDGTPRPTVSANLCLRLIQLHLCVIYGLAGLAKLQHPIWWEGWAFGSLLGYAEFRPIDLTWLARWPMLLMFFSHGALYLEILYPVLVWPRTLRPLIVGLTMGLHVGIATTMGLYEFAAAMIVANLAFASGSWLRSLATGRNPEPIRVVYDGACGLCRASVAIGASGDPARTVEWVDLTAVDVATVDPRLTEGRCIESVHAVGPGDRIRSGFDAVVAVARRVPLLWPIGLVGPLPGVSQAGRRIYGLVSGNRTREPSRAARSDSPARPEPGAPARNRPEKKPRAPR</sequence>
<dbReference type="InterPro" id="IPR007263">
    <property type="entry name" value="DCC1-like"/>
</dbReference>
<evidence type="ECO:0000259" key="7">
    <source>
        <dbReference type="SMART" id="SM00752"/>
    </source>
</evidence>
<reference evidence="8 9" key="1">
    <citation type="submission" date="2019-02" db="EMBL/GenBank/DDBJ databases">
        <title>Deep-cultivation of Planctomycetes and their phenomic and genomic characterization uncovers novel biology.</title>
        <authorList>
            <person name="Wiegand S."/>
            <person name="Jogler M."/>
            <person name="Boedeker C."/>
            <person name="Pinto D."/>
            <person name="Vollmers J."/>
            <person name="Rivas-Marin E."/>
            <person name="Kohn T."/>
            <person name="Peeters S.H."/>
            <person name="Heuer A."/>
            <person name="Rast P."/>
            <person name="Oberbeckmann S."/>
            <person name="Bunk B."/>
            <person name="Jeske O."/>
            <person name="Meyerdierks A."/>
            <person name="Storesund J.E."/>
            <person name="Kallscheuer N."/>
            <person name="Luecker S."/>
            <person name="Lage O.M."/>
            <person name="Pohl T."/>
            <person name="Merkel B.J."/>
            <person name="Hornburger P."/>
            <person name="Mueller R.-W."/>
            <person name="Bruemmer F."/>
            <person name="Labrenz M."/>
            <person name="Spormann A.M."/>
            <person name="Op den Camp H."/>
            <person name="Overmann J."/>
            <person name="Amann R."/>
            <person name="Jetten M.S.M."/>
            <person name="Mascher T."/>
            <person name="Medema M.H."/>
            <person name="Devos D.P."/>
            <person name="Kaster A.-K."/>
            <person name="Ovreas L."/>
            <person name="Rohde M."/>
            <person name="Galperin M.Y."/>
            <person name="Jogler C."/>
        </authorList>
    </citation>
    <scope>NUCLEOTIDE SEQUENCE [LARGE SCALE GENOMIC DNA]</scope>
    <source>
        <strain evidence="8 9">ElP</strain>
    </source>
</reference>
<comment type="subcellular location">
    <subcellularLocation>
        <location evidence="1">Endomembrane system</location>
        <topology evidence="1">Multi-pass membrane protein</topology>
    </subcellularLocation>
</comment>
<feature type="transmembrane region" description="Helical" evidence="6">
    <location>
        <begin position="257"/>
        <end position="280"/>
    </location>
</feature>
<feature type="transmembrane region" description="Helical" evidence="6">
    <location>
        <begin position="137"/>
        <end position="155"/>
    </location>
</feature>
<evidence type="ECO:0000256" key="5">
    <source>
        <dbReference type="SAM" id="MobiDB-lite"/>
    </source>
</evidence>
<dbReference type="InterPro" id="IPR053934">
    <property type="entry name" value="HTTM_dom"/>
</dbReference>
<feature type="transmembrane region" description="Helical" evidence="6">
    <location>
        <begin position="38"/>
        <end position="62"/>
    </location>
</feature>
<feature type="region of interest" description="Disordered" evidence="5">
    <location>
        <begin position="439"/>
        <end position="477"/>
    </location>
</feature>
<protein>
    <recommendedName>
        <fullName evidence="7">HTTM-like domain-containing protein</fullName>
    </recommendedName>
</protein>
<evidence type="ECO:0000256" key="2">
    <source>
        <dbReference type="ARBA" id="ARBA00022692"/>
    </source>
</evidence>
<dbReference type="GO" id="GO:0015035">
    <property type="term" value="F:protein-disulfide reductase activity"/>
    <property type="evidence" value="ECO:0007669"/>
    <property type="project" value="InterPro"/>
</dbReference>
<feature type="transmembrane region" description="Helical" evidence="6">
    <location>
        <begin position="96"/>
        <end position="116"/>
    </location>
</feature>
<dbReference type="RefSeq" id="WP_145278183.1">
    <property type="nucleotide sequence ID" value="NZ_CP036426.1"/>
</dbReference>
<evidence type="ECO:0000313" key="9">
    <source>
        <dbReference type="Proteomes" id="UP000317835"/>
    </source>
</evidence>
<dbReference type="SMART" id="SM00752">
    <property type="entry name" value="HTTM"/>
    <property type="match status" value="1"/>
</dbReference>
<evidence type="ECO:0000313" key="8">
    <source>
        <dbReference type="EMBL" id="QDV32806.1"/>
    </source>
</evidence>
<feature type="domain" description="HTTM-like" evidence="7">
    <location>
        <begin position="28"/>
        <end position="324"/>
    </location>
</feature>
<evidence type="ECO:0000256" key="1">
    <source>
        <dbReference type="ARBA" id="ARBA00004127"/>
    </source>
</evidence>
<dbReference type="PANTHER" id="PTHR39535">
    <property type="entry name" value="SPORULATION-DELAYING PROTEIN SDPB"/>
    <property type="match status" value="1"/>
</dbReference>
<dbReference type="InterPro" id="IPR052964">
    <property type="entry name" value="Sporulation_signal_mat"/>
</dbReference>
<dbReference type="Pfam" id="PF05090">
    <property type="entry name" value="HTTM"/>
    <property type="match status" value="1"/>
</dbReference>
<dbReference type="Proteomes" id="UP000317835">
    <property type="component" value="Chromosome"/>
</dbReference>
<keyword evidence="2 6" id="KW-0812">Transmembrane</keyword>
<dbReference type="PANTHER" id="PTHR39535:SF2">
    <property type="entry name" value="HTTM DOMAIN-CONTAINING PROTEIN"/>
    <property type="match status" value="1"/>
</dbReference>
<dbReference type="InterPro" id="IPR011020">
    <property type="entry name" value="HTTM-like"/>
</dbReference>
<accession>A0A518GW32</accession>
<dbReference type="OrthoDB" id="128729at2"/>
<keyword evidence="4 6" id="KW-0472">Membrane</keyword>
<dbReference type="AlphaFoldDB" id="A0A518GW32"/>
<evidence type="ECO:0000256" key="3">
    <source>
        <dbReference type="ARBA" id="ARBA00022989"/>
    </source>
</evidence>
<feature type="compositionally biased region" description="Basic and acidic residues" evidence="5">
    <location>
        <begin position="467"/>
        <end position="477"/>
    </location>
</feature>
<keyword evidence="9" id="KW-1185">Reference proteome</keyword>
<proteinExistence type="predicted"/>
<dbReference type="EMBL" id="CP036426">
    <property type="protein sequence ID" value="QDV32806.1"/>
    <property type="molecule type" value="Genomic_DNA"/>
</dbReference>
<keyword evidence="3 6" id="KW-1133">Transmembrane helix</keyword>
<evidence type="ECO:0000256" key="4">
    <source>
        <dbReference type="ARBA" id="ARBA00023136"/>
    </source>
</evidence>
<dbReference type="KEGG" id="tpla:ElP_06460"/>
<name>A0A518GW32_9BACT</name>
<evidence type="ECO:0000256" key="6">
    <source>
        <dbReference type="SAM" id="Phobius"/>
    </source>
</evidence>
<dbReference type="GO" id="GO:0012505">
    <property type="term" value="C:endomembrane system"/>
    <property type="evidence" value="ECO:0007669"/>
    <property type="project" value="UniProtKB-SubCell"/>
</dbReference>